<sequence>MSWFRNIYLYRVHDAQPIPLGVLLSALAEHRFQTVGPHEARRYGWTAPAGRNSDVLAHEVGGQRLIRLAEQQRMLPSSVIKEELEERCAEQEAKQGFPPRRRERQALKESLIEELLPQAFARTTVTDLWWDTKNQLIGINCASAKRAETVLDALRQSLGALKVTPLAVREPISRVMTAWVRDAGARPNGLVVGDMAELRGNDDGVIRARKMDVDGEEIQAAISAGRTVSKLSIQIEGVLGMTLHEDMTLKSLAFDDALLDEANDVEDEGDPIMRTETDLVLMAGALTSAVQQLVGWLGGEQDAAAASAFSLTMQEDG</sequence>
<dbReference type="PANTHER" id="PTHR38103:SF1">
    <property type="entry name" value="RECOMBINATION-ASSOCIATED PROTEIN RDGC"/>
    <property type="match status" value="1"/>
</dbReference>
<protein>
    <recommendedName>
        <fullName evidence="3">Recombination-associated protein RdgC</fullName>
    </recommendedName>
</protein>
<evidence type="ECO:0000256" key="2">
    <source>
        <dbReference type="ARBA" id="ARBA00008657"/>
    </source>
</evidence>
<accession>A0A348HFN4</accession>
<dbReference type="NCBIfam" id="NF001464">
    <property type="entry name" value="PRK00321.1-5"/>
    <property type="match status" value="1"/>
</dbReference>
<comment type="subcellular location">
    <subcellularLocation>
        <location evidence="1">Cytoplasm</location>
        <location evidence="1">Nucleoid</location>
    </subcellularLocation>
</comment>
<evidence type="ECO:0000256" key="5">
    <source>
        <dbReference type="ARBA" id="ARBA00023172"/>
    </source>
</evidence>
<evidence type="ECO:0000313" key="6">
    <source>
        <dbReference type="EMBL" id="BBG30436.1"/>
    </source>
</evidence>
<dbReference type="STRING" id="1123510.GCA_000620025_00857"/>
<keyword evidence="5" id="KW-0233">DNA recombination</keyword>
<dbReference type="AlphaFoldDB" id="A0A348HFN4"/>
<dbReference type="GO" id="GO:0000018">
    <property type="term" value="P:regulation of DNA recombination"/>
    <property type="evidence" value="ECO:0007669"/>
    <property type="project" value="TreeGrafter"/>
</dbReference>
<proteinExistence type="inferred from homology"/>
<dbReference type="RefSeq" id="WP_027705961.1">
    <property type="nucleotide sequence ID" value="NZ_AP018933.1"/>
</dbReference>
<dbReference type="KEGG" id="zpl:ZBT109_1681"/>
<evidence type="ECO:0000256" key="3">
    <source>
        <dbReference type="ARBA" id="ARBA00022296"/>
    </source>
</evidence>
<name>A0A348HFN4_9GAMM</name>
<comment type="similarity">
    <text evidence="2">Belongs to the RdgC family.</text>
</comment>
<dbReference type="InterPro" id="IPR007476">
    <property type="entry name" value="RdgC"/>
</dbReference>
<reference evidence="6 7" key="1">
    <citation type="submission" date="2018-09" db="EMBL/GenBank/DDBJ databases">
        <title>Zymobacter palmae IAM14233 (=T109) whole genome analysis.</title>
        <authorList>
            <person name="Yanase H."/>
        </authorList>
    </citation>
    <scope>NUCLEOTIDE SEQUENCE [LARGE SCALE GENOMIC DNA]</scope>
    <source>
        <strain evidence="6 7">IAM14233</strain>
    </source>
</reference>
<dbReference type="Pfam" id="PF04381">
    <property type="entry name" value="RdgC"/>
    <property type="match status" value="1"/>
</dbReference>
<dbReference type="PANTHER" id="PTHR38103">
    <property type="entry name" value="RECOMBINATION-ASSOCIATED PROTEIN RDGC"/>
    <property type="match status" value="1"/>
</dbReference>
<dbReference type="GO" id="GO:0003690">
    <property type="term" value="F:double-stranded DNA binding"/>
    <property type="evidence" value="ECO:0007669"/>
    <property type="project" value="TreeGrafter"/>
</dbReference>
<dbReference type="Proteomes" id="UP000267342">
    <property type="component" value="Chromosome"/>
</dbReference>
<evidence type="ECO:0000256" key="4">
    <source>
        <dbReference type="ARBA" id="ARBA00022490"/>
    </source>
</evidence>
<organism evidence="6 7">
    <name type="scientific">Zymobacter palmae</name>
    <dbReference type="NCBI Taxonomy" id="33074"/>
    <lineage>
        <taxon>Bacteria</taxon>
        <taxon>Pseudomonadati</taxon>
        <taxon>Pseudomonadota</taxon>
        <taxon>Gammaproteobacteria</taxon>
        <taxon>Oceanospirillales</taxon>
        <taxon>Halomonadaceae</taxon>
        <taxon>Zymobacter group</taxon>
        <taxon>Zymobacter</taxon>
    </lineage>
</organism>
<keyword evidence="4" id="KW-0963">Cytoplasm</keyword>
<dbReference type="GO" id="GO:0043590">
    <property type="term" value="C:bacterial nucleoid"/>
    <property type="evidence" value="ECO:0007669"/>
    <property type="project" value="TreeGrafter"/>
</dbReference>
<dbReference type="EMBL" id="AP018933">
    <property type="protein sequence ID" value="BBG30436.1"/>
    <property type="molecule type" value="Genomic_DNA"/>
</dbReference>
<gene>
    <name evidence="6" type="ORF">ZBT109_1681</name>
</gene>
<evidence type="ECO:0000256" key="1">
    <source>
        <dbReference type="ARBA" id="ARBA00004453"/>
    </source>
</evidence>
<evidence type="ECO:0000313" key="7">
    <source>
        <dbReference type="Proteomes" id="UP000267342"/>
    </source>
</evidence>
<dbReference type="OrthoDB" id="5290530at2"/>
<keyword evidence="7" id="KW-1185">Reference proteome</keyword>
<dbReference type="GO" id="GO:0006310">
    <property type="term" value="P:DNA recombination"/>
    <property type="evidence" value="ECO:0007669"/>
    <property type="project" value="UniProtKB-KW"/>
</dbReference>